<dbReference type="AlphaFoldDB" id="V4L287"/>
<dbReference type="InterPro" id="IPR002885">
    <property type="entry name" value="PPR_rpt"/>
</dbReference>
<proteinExistence type="inferred from homology"/>
<dbReference type="EMBL" id="KI517537">
    <property type="protein sequence ID" value="ESQ37764.1"/>
    <property type="molecule type" value="Genomic_DNA"/>
</dbReference>
<evidence type="ECO:0000256" key="1">
    <source>
        <dbReference type="ARBA" id="ARBA00006643"/>
    </source>
</evidence>
<dbReference type="Gene3D" id="1.25.40.10">
    <property type="entry name" value="Tetratricopeptide repeat domain"/>
    <property type="match status" value="4"/>
</dbReference>
<feature type="region of interest" description="Disordered" evidence="4">
    <location>
        <begin position="414"/>
        <end position="443"/>
    </location>
</feature>
<dbReference type="GO" id="GO:0003723">
    <property type="term" value="F:RNA binding"/>
    <property type="evidence" value="ECO:0007669"/>
    <property type="project" value="InterPro"/>
</dbReference>
<dbReference type="NCBIfam" id="TIGR00756">
    <property type="entry name" value="PPR"/>
    <property type="match status" value="5"/>
</dbReference>
<organism evidence="7 8">
    <name type="scientific">Eutrema salsugineum</name>
    <name type="common">Saltwater cress</name>
    <name type="synonym">Sisymbrium salsugineum</name>
    <dbReference type="NCBI Taxonomy" id="72664"/>
    <lineage>
        <taxon>Eukaryota</taxon>
        <taxon>Viridiplantae</taxon>
        <taxon>Streptophyta</taxon>
        <taxon>Embryophyta</taxon>
        <taxon>Tracheophyta</taxon>
        <taxon>Spermatophyta</taxon>
        <taxon>Magnoliopsida</taxon>
        <taxon>eudicotyledons</taxon>
        <taxon>Gunneridae</taxon>
        <taxon>Pentapetalae</taxon>
        <taxon>rosids</taxon>
        <taxon>malvids</taxon>
        <taxon>Brassicales</taxon>
        <taxon>Brassicaceae</taxon>
        <taxon>Eutremeae</taxon>
        <taxon>Eutrema</taxon>
    </lineage>
</organism>
<feature type="repeat" description="PPR" evidence="3">
    <location>
        <begin position="732"/>
        <end position="766"/>
    </location>
</feature>
<dbReference type="InterPro" id="IPR021099">
    <property type="entry name" value="PORR_domain"/>
</dbReference>
<comment type="similarity">
    <text evidence="1">Belongs to the PPR family. PCMP-H subfamily.</text>
</comment>
<feature type="repeat" description="PPR" evidence="3">
    <location>
        <begin position="868"/>
        <end position="902"/>
    </location>
</feature>
<dbReference type="KEGG" id="eus:EUTSA_v10028368mg"/>
<evidence type="ECO:0000259" key="6">
    <source>
        <dbReference type="Pfam" id="PF14432"/>
    </source>
</evidence>
<dbReference type="InterPro" id="IPR046960">
    <property type="entry name" value="PPR_At4g14850-like_plant"/>
</dbReference>
<dbReference type="PANTHER" id="PTHR47926:SF539">
    <property type="entry name" value="DYW DOMAIN-CONTAINING PROTEIN"/>
    <property type="match status" value="1"/>
</dbReference>
<evidence type="ECO:0000256" key="3">
    <source>
        <dbReference type="PROSITE-ProRule" id="PRU00708"/>
    </source>
</evidence>
<dbReference type="Pfam" id="PF01535">
    <property type="entry name" value="PPR"/>
    <property type="match status" value="4"/>
</dbReference>
<dbReference type="Pfam" id="PF13041">
    <property type="entry name" value="PPR_2"/>
    <property type="match status" value="2"/>
</dbReference>
<keyword evidence="8" id="KW-1185">Reference proteome</keyword>
<dbReference type="Pfam" id="PF11955">
    <property type="entry name" value="PORR"/>
    <property type="match status" value="1"/>
</dbReference>
<feature type="domain" description="DYW" evidence="6">
    <location>
        <begin position="1083"/>
        <end position="1175"/>
    </location>
</feature>
<feature type="compositionally biased region" description="Acidic residues" evidence="4">
    <location>
        <begin position="429"/>
        <end position="441"/>
    </location>
</feature>
<dbReference type="PROSITE" id="PS51375">
    <property type="entry name" value="PPR"/>
    <property type="match status" value="5"/>
</dbReference>
<feature type="compositionally biased region" description="Basic and acidic residues" evidence="4">
    <location>
        <begin position="414"/>
        <end position="428"/>
    </location>
</feature>
<dbReference type="STRING" id="72664.V4L287"/>
<keyword evidence="2" id="KW-0677">Repeat</keyword>
<feature type="repeat" description="PPR" evidence="3">
    <location>
        <begin position="903"/>
        <end position="938"/>
    </location>
</feature>
<sequence length="1176" mass="135224">MEPKLLLSAQRPLFVSCNSPFNEKPYLSVKSRLPTSTIRAARSQFMGEGLILGNKYGFWSASKKTRVVVEPVRAAVKRRKELTFDNVVQRDKKLKLVLNIRKILVSQPDRTMSLRGLGKYRRDLGLKKRRRFIALLRKYPGVFEIVEEGAYSLRFKMTSEAERLYLEEMKIKNELEDVLVVKLRKLVMMSIDKRILLEKISHLRTDLGLPLEFRDTICQRYPQYFRVVPTPRGPALELTHWDPEIAVSAAELSEEDNKARESEERNLIIDRPPKFNRVKLPRGLNLSKSETRKISQFRDMPYISPYKDFSHLRSGTLEKEKHACGVIHELLSLTTEKRTLVDHLTHFREEFRFSQQLRGMLIRHPDLFYVSLKGERDSVFLREAYRNSELIDKDPLTLVKEKMRALVSVQRFPRREGPKREEDGRDEQMDGSDAEAEEEEETTHARMMRLFDRFDLEFVARRLISRYLEFGVFGYASTIFFLGFPRNQVSWRDFSEEVENFGLEKYRVLEDFVQLQNRGVEFDGVVLAMVLRICTVLMNPFLGFTIHGGLIKRGVDNSDTRVVSALMGFYGRCVSSDVANKIFDEMPKRDDLAWNEITMVNLRSGKWDKAVKLFREMQFSAAKAYDRTMVKLLQVCSHKEAVAEPGLLKLGKAIHGYVIRNQLWYDLYVETTLIDMYVKTGCLPYARMVFDKMDEKNIVAWNSLISGLSYAGLLKDAEALMIKMEKEGNKPDAVTWNNLVSGYATWGKTEKALAVIGKMKKNGVAPNVVSWTAILSGCSKNGNFGNALKIFIKMQEEGVCPNSATISTLLRILGCLSLVYSGKEVHSFCLKNNLIRDAYVATALVDMYTKSGDLRSASEVFWSIENKPLASWNCMIMGYAMFGQGKEGIAVFNRMLEAGMEPDAITFTSVLSVCKNSGLVSEGWKYFDLMMSHYGFFPTLEHCSCMVDMLGRSGYLDEAWDFIQTMPIKPDATIWGAFLSSCKIHRDLELAEVAWKRLQVLEPHNSANYMMMINLYSSLDRWEDVEHIRDSMRNQRVKVQDLWSWIQIDQTVHVFYAEGKAHPDEGEIYFELYKLVSEMKKSGYVPDTSCIHSNVSEPEKERLLMGHTEKLAITYGLIKKKGLAPIRVVKNTSICSDCHTVAKYISILRNRDIVLHEGSRVHHFRDGKCSCNDSWL</sequence>
<evidence type="ECO:0000313" key="7">
    <source>
        <dbReference type="EMBL" id="ESQ37764.1"/>
    </source>
</evidence>
<dbReference type="SUPFAM" id="SSF48452">
    <property type="entry name" value="TPR-like"/>
    <property type="match status" value="1"/>
</dbReference>
<dbReference type="PANTHER" id="PTHR47926">
    <property type="entry name" value="PENTATRICOPEPTIDE REPEAT-CONTAINING PROTEIN"/>
    <property type="match status" value="1"/>
</dbReference>
<protein>
    <recommendedName>
        <fullName evidence="9">DYW domain-containing protein</fullName>
    </recommendedName>
</protein>
<evidence type="ECO:0008006" key="9">
    <source>
        <dbReference type="Google" id="ProtNLM"/>
    </source>
</evidence>
<dbReference type="GO" id="GO:0009451">
    <property type="term" value="P:RNA modification"/>
    <property type="evidence" value="ECO:0007669"/>
    <property type="project" value="InterPro"/>
</dbReference>
<dbReference type="FunFam" id="1.25.40.10:FF:000090">
    <property type="entry name" value="Pentatricopeptide repeat-containing protein, chloroplastic"/>
    <property type="match status" value="1"/>
</dbReference>
<dbReference type="InterPro" id="IPR032867">
    <property type="entry name" value="DYW_dom"/>
</dbReference>
<dbReference type="InterPro" id="IPR011990">
    <property type="entry name" value="TPR-like_helical_dom_sf"/>
</dbReference>
<dbReference type="InterPro" id="IPR046848">
    <property type="entry name" value="E_motif"/>
</dbReference>
<feature type="domain" description="PORR" evidence="5">
    <location>
        <begin position="80"/>
        <end position="410"/>
    </location>
</feature>
<feature type="repeat" description="PPR" evidence="3">
    <location>
        <begin position="767"/>
        <end position="801"/>
    </location>
</feature>
<feature type="repeat" description="PPR" evidence="3">
    <location>
        <begin position="697"/>
        <end position="731"/>
    </location>
</feature>
<dbReference type="Proteomes" id="UP000030689">
    <property type="component" value="Unassembled WGS sequence"/>
</dbReference>
<dbReference type="OMA" id="INMYVKN"/>
<dbReference type="Pfam" id="PF20431">
    <property type="entry name" value="E_motif"/>
    <property type="match status" value="1"/>
</dbReference>
<evidence type="ECO:0000259" key="5">
    <source>
        <dbReference type="Pfam" id="PF11955"/>
    </source>
</evidence>
<evidence type="ECO:0000256" key="4">
    <source>
        <dbReference type="SAM" id="MobiDB-lite"/>
    </source>
</evidence>
<dbReference type="Gramene" id="ESQ37764">
    <property type="protein sequence ID" value="ESQ37764"/>
    <property type="gene ID" value="EUTSA_v10028368mg"/>
</dbReference>
<evidence type="ECO:0000256" key="2">
    <source>
        <dbReference type="ARBA" id="ARBA00022737"/>
    </source>
</evidence>
<dbReference type="eggNOG" id="KOG4197">
    <property type="taxonomic scope" value="Eukaryota"/>
</dbReference>
<evidence type="ECO:0000313" key="8">
    <source>
        <dbReference type="Proteomes" id="UP000030689"/>
    </source>
</evidence>
<reference evidence="7 8" key="1">
    <citation type="journal article" date="2013" name="Front. Plant Sci.">
        <title>The Reference Genome of the Halophytic Plant Eutrema salsugineum.</title>
        <authorList>
            <person name="Yang R."/>
            <person name="Jarvis D.E."/>
            <person name="Chen H."/>
            <person name="Beilstein M.A."/>
            <person name="Grimwood J."/>
            <person name="Jenkins J."/>
            <person name="Shu S."/>
            <person name="Prochnik S."/>
            <person name="Xin M."/>
            <person name="Ma C."/>
            <person name="Schmutz J."/>
            <person name="Wing R.A."/>
            <person name="Mitchell-Olds T."/>
            <person name="Schumaker K.S."/>
            <person name="Wang X."/>
        </authorList>
    </citation>
    <scope>NUCLEOTIDE SEQUENCE [LARGE SCALE GENOMIC DNA]</scope>
</reference>
<accession>V4L287</accession>
<dbReference type="GO" id="GO:0008270">
    <property type="term" value="F:zinc ion binding"/>
    <property type="evidence" value="ECO:0007669"/>
    <property type="project" value="InterPro"/>
</dbReference>
<name>V4L287_EUTSA</name>
<gene>
    <name evidence="7" type="ORF">EUTSA_v10028368mg</name>
</gene>
<dbReference type="Pfam" id="PF14432">
    <property type="entry name" value="DYW_deaminase"/>
    <property type="match status" value="1"/>
</dbReference>